<protein>
    <submittedName>
        <fullName evidence="2">Uncharacterized protein</fullName>
    </submittedName>
</protein>
<evidence type="ECO:0000313" key="3">
    <source>
        <dbReference type="Proteomes" id="UP000309231"/>
    </source>
</evidence>
<dbReference type="Proteomes" id="UP000309231">
    <property type="component" value="Chromosome"/>
</dbReference>
<dbReference type="KEGG" id="mmuc:C1S78_027500"/>
<proteinExistence type="predicted"/>
<sequence length="88" mass="9689">MGNTSWTDLPTTQAVVVLDQAAPSTDRGAKATHSGKVFVPRGYDMQAGDRITWQATHFTVYGLAMGDMDHPLTGDDFGWKWYQIKGGR</sequence>
<evidence type="ECO:0000313" key="2">
    <source>
        <dbReference type="EMBL" id="TLH55612.1"/>
    </source>
</evidence>
<organism evidence="2">
    <name type="scientific">Mycolicibacterium mucogenicum DSM 44124</name>
    <dbReference type="NCBI Taxonomy" id="1226753"/>
    <lineage>
        <taxon>Bacteria</taxon>
        <taxon>Bacillati</taxon>
        <taxon>Actinomycetota</taxon>
        <taxon>Actinomycetes</taxon>
        <taxon>Mycobacteriales</taxon>
        <taxon>Mycobacteriaceae</taxon>
        <taxon>Mycolicibacterium</taxon>
    </lineage>
</organism>
<dbReference type="RefSeq" id="WP_053855128.1">
    <property type="nucleotide sequence ID" value="NZ_ANBS01000055.1"/>
</dbReference>
<accession>A0A8H2JGF7</accession>
<name>A0A8H2JGF7_MYCMU</name>
<gene>
    <name evidence="1" type="ORF">C1S78_027500</name>
    <name evidence="2" type="ORF">C1S78_27450</name>
</gene>
<keyword evidence="3" id="KW-1185">Reference proteome</keyword>
<reference evidence="1 3" key="3">
    <citation type="journal article" date="2019" name="Sci. Rep.">
        <title>Insight into the biology of Mycobacterium mucogenicum and Mycobacterium neoaurum clade members.</title>
        <authorList>
            <person name="Behra P.R.K."/>
            <person name="Pettersson B.M.F."/>
            <person name="Ramesh M."/>
            <person name="Dasgupta S."/>
            <person name="Kirsebom L.A."/>
        </authorList>
    </citation>
    <scope>NUCLEOTIDE SEQUENCE [LARGE SCALE GENOMIC DNA]</scope>
    <source>
        <strain evidence="1 3">DSM 44124</strain>
    </source>
</reference>
<reference evidence="1 3" key="2">
    <citation type="journal article" date="2019" name="BMC Evol. Biol.">
        <title>Comparative genomics of Mycobacterium mucogenicum and Mycobacterium neoaurum clade members emphasizing tRNA and non-coding RNA.</title>
        <authorList>
            <person name="Behra P.R.K."/>
            <person name="Pettersson B.M.F."/>
            <person name="Das S."/>
            <person name="Dasgupta S."/>
            <person name="Kirsebom L.A."/>
        </authorList>
    </citation>
    <scope>NUCLEOTIDE SEQUENCE [LARGE SCALE GENOMIC DNA]</scope>
    <source>
        <strain evidence="1 3">DSM 44124</strain>
    </source>
</reference>
<evidence type="ECO:0000313" key="1">
    <source>
        <dbReference type="EMBL" id="QPG69089.1"/>
    </source>
</evidence>
<reference evidence="2" key="1">
    <citation type="submission" date="2018-01" db="EMBL/GenBank/DDBJ databases">
        <title>Comparative genomics of Mycobacterium mucogenicum and Mycobacterium neoaurum clade members emphasizing tRNA and non-coding RNA.</title>
        <authorList>
            <person name="Behra P.R.K."/>
            <person name="Pettersson B.M.F."/>
            <person name="Das S."/>
            <person name="Dasgupta S."/>
            <person name="Kirsebom L.A."/>
        </authorList>
    </citation>
    <scope>NUCLEOTIDE SEQUENCE</scope>
    <source>
        <strain evidence="2">DSM 44124</strain>
    </source>
</reference>
<dbReference type="EMBL" id="POTL01000001">
    <property type="protein sequence ID" value="TLH55612.1"/>
    <property type="molecule type" value="Genomic_DNA"/>
</dbReference>
<dbReference type="AlphaFoldDB" id="A0A8H2JGF7"/>
<dbReference type="EMBL" id="CP062008">
    <property type="protein sequence ID" value="QPG69089.1"/>
    <property type="molecule type" value="Genomic_DNA"/>
</dbReference>
<dbReference type="GeneID" id="76728708"/>